<name>A0A1V4I5E3_9FIRM</name>
<feature type="transmembrane region" description="Helical" evidence="1">
    <location>
        <begin position="39"/>
        <end position="58"/>
    </location>
</feature>
<reference evidence="2 3" key="1">
    <citation type="submission" date="2017-03" db="EMBL/GenBank/DDBJ databases">
        <title>Genome sequence of Clostridium thermoalcaliphilum DSM 7309.</title>
        <authorList>
            <person name="Poehlein A."/>
            <person name="Daniel R."/>
        </authorList>
    </citation>
    <scope>NUCLEOTIDE SEQUENCE [LARGE SCALE GENOMIC DNA]</scope>
    <source>
        <strain evidence="2 3">DSM 7309</strain>
    </source>
</reference>
<evidence type="ECO:0000313" key="2">
    <source>
        <dbReference type="EMBL" id="OPJ55090.1"/>
    </source>
</evidence>
<keyword evidence="1" id="KW-0472">Membrane</keyword>
<dbReference type="AlphaFoldDB" id="A0A1V4I5E3"/>
<proteinExistence type="predicted"/>
<sequence>MYENSEVYVFIVTVYGGILIGIIYDMYRAISYSFKVPKPIRIIEAILFWTITGIVEFLILQKANGYDLRFYNFIGFIIGVIIYLNTVSKYILKLNCKVAKVITSIFKFIFGVFNSIYYIIIYPIHLIFDIIIYKMLNFRKDVR</sequence>
<dbReference type="RefSeq" id="WP_079413176.1">
    <property type="nucleotide sequence ID" value="NZ_MZGW01000008.1"/>
</dbReference>
<dbReference type="InterPro" id="IPR019074">
    <property type="entry name" value="YabQ"/>
</dbReference>
<dbReference type="NCBIfam" id="TIGR02893">
    <property type="entry name" value="spore_yabQ"/>
    <property type="match status" value="1"/>
</dbReference>
<dbReference type="Proteomes" id="UP000190140">
    <property type="component" value="Unassembled WGS sequence"/>
</dbReference>
<feature type="transmembrane region" description="Helical" evidence="1">
    <location>
        <begin position="108"/>
        <end position="133"/>
    </location>
</feature>
<comment type="caution">
    <text evidence="2">The sequence shown here is derived from an EMBL/GenBank/DDBJ whole genome shotgun (WGS) entry which is preliminary data.</text>
</comment>
<protein>
    <submittedName>
        <fullName evidence="2">Spore cortex protein YabQ</fullName>
    </submittedName>
</protein>
<evidence type="ECO:0000256" key="1">
    <source>
        <dbReference type="SAM" id="Phobius"/>
    </source>
</evidence>
<organism evidence="2 3">
    <name type="scientific">Alkalithermobacter paradoxus</name>
    <dbReference type="NCBI Taxonomy" id="29349"/>
    <lineage>
        <taxon>Bacteria</taxon>
        <taxon>Bacillati</taxon>
        <taxon>Bacillota</taxon>
        <taxon>Clostridia</taxon>
        <taxon>Peptostreptococcales</taxon>
        <taxon>Tepidibacteraceae</taxon>
        <taxon>Alkalithermobacter</taxon>
    </lineage>
</organism>
<dbReference type="STRING" id="29349.CLOTH_17550"/>
<dbReference type="OrthoDB" id="1685240at2"/>
<keyword evidence="3" id="KW-1185">Reference proteome</keyword>
<keyword evidence="1" id="KW-1133">Transmembrane helix</keyword>
<dbReference type="Pfam" id="PF09578">
    <property type="entry name" value="Spore_YabQ"/>
    <property type="match status" value="1"/>
</dbReference>
<keyword evidence="1" id="KW-0812">Transmembrane</keyword>
<feature type="transmembrane region" description="Helical" evidence="1">
    <location>
        <begin position="7"/>
        <end position="27"/>
    </location>
</feature>
<feature type="transmembrane region" description="Helical" evidence="1">
    <location>
        <begin position="70"/>
        <end position="88"/>
    </location>
</feature>
<evidence type="ECO:0000313" key="3">
    <source>
        <dbReference type="Proteomes" id="UP000190140"/>
    </source>
</evidence>
<accession>A0A1V4I5E3</accession>
<dbReference type="EMBL" id="MZGW01000008">
    <property type="protein sequence ID" value="OPJ55090.1"/>
    <property type="molecule type" value="Genomic_DNA"/>
</dbReference>
<gene>
    <name evidence="2" type="ORF">CLOTH_17550</name>
</gene>